<protein>
    <submittedName>
        <fullName evidence="1">Uncharacterized protein</fullName>
    </submittedName>
</protein>
<dbReference type="Proteomes" id="UP001283361">
    <property type="component" value="Unassembled WGS sequence"/>
</dbReference>
<proteinExistence type="predicted"/>
<keyword evidence="2" id="KW-1185">Reference proteome</keyword>
<comment type="caution">
    <text evidence="1">The sequence shown here is derived from an EMBL/GenBank/DDBJ whole genome shotgun (WGS) entry which is preliminary data.</text>
</comment>
<evidence type="ECO:0000313" key="1">
    <source>
        <dbReference type="EMBL" id="KAK3788942.1"/>
    </source>
</evidence>
<gene>
    <name evidence="1" type="ORF">RRG08_010191</name>
</gene>
<evidence type="ECO:0000313" key="2">
    <source>
        <dbReference type="Proteomes" id="UP001283361"/>
    </source>
</evidence>
<organism evidence="1 2">
    <name type="scientific">Elysia crispata</name>
    <name type="common">lettuce slug</name>
    <dbReference type="NCBI Taxonomy" id="231223"/>
    <lineage>
        <taxon>Eukaryota</taxon>
        <taxon>Metazoa</taxon>
        <taxon>Spiralia</taxon>
        <taxon>Lophotrochozoa</taxon>
        <taxon>Mollusca</taxon>
        <taxon>Gastropoda</taxon>
        <taxon>Heterobranchia</taxon>
        <taxon>Euthyneura</taxon>
        <taxon>Panpulmonata</taxon>
        <taxon>Sacoglossa</taxon>
        <taxon>Placobranchoidea</taxon>
        <taxon>Plakobranchidae</taxon>
        <taxon>Elysia</taxon>
    </lineage>
</organism>
<dbReference type="EMBL" id="JAWDGP010001711">
    <property type="protein sequence ID" value="KAK3788942.1"/>
    <property type="molecule type" value="Genomic_DNA"/>
</dbReference>
<reference evidence="1" key="1">
    <citation type="journal article" date="2023" name="G3 (Bethesda)">
        <title>A reference genome for the long-term kleptoplast-retaining sea slug Elysia crispata morphotype clarki.</title>
        <authorList>
            <person name="Eastman K.E."/>
            <person name="Pendleton A.L."/>
            <person name="Shaikh M.A."/>
            <person name="Suttiyut T."/>
            <person name="Ogas R."/>
            <person name="Tomko P."/>
            <person name="Gavelis G."/>
            <person name="Widhalm J.R."/>
            <person name="Wisecaver J.H."/>
        </authorList>
    </citation>
    <scope>NUCLEOTIDE SEQUENCE</scope>
    <source>
        <strain evidence="1">ECLA1</strain>
    </source>
</reference>
<sequence>MNIKGYDKPSNVDVNKYKNQRLYQILNCRSGQEDDEKNSTVGLDKYKYERLCHTLSCPCGQVQTSKIMSYPQLSMWTSTNIKDHDRPSIFSVVEYEHQLL</sequence>
<dbReference type="AlphaFoldDB" id="A0AAE1DZY6"/>
<accession>A0AAE1DZY6</accession>
<name>A0AAE1DZY6_9GAST</name>